<dbReference type="Proteomes" id="UP001576762">
    <property type="component" value="Unassembled WGS sequence"/>
</dbReference>
<keyword evidence="2" id="KW-1185">Reference proteome</keyword>
<dbReference type="Gene3D" id="1.10.4080.10">
    <property type="entry name" value="ADP-ribosylation/Crystallin J1"/>
    <property type="match status" value="1"/>
</dbReference>
<organism evidence="1 2">
    <name type="scientific">Marinobacter shengliensis</name>
    <dbReference type="NCBI Taxonomy" id="1389223"/>
    <lineage>
        <taxon>Bacteria</taxon>
        <taxon>Pseudomonadati</taxon>
        <taxon>Pseudomonadota</taxon>
        <taxon>Gammaproteobacteria</taxon>
        <taxon>Pseudomonadales</taxon>
        <taxon>Marinobacteraceae</taxon>
        <taxon>Marinobacter</taxon>
    </lineage>
</organism>
<dbReference type="InterPro" id="IPR036705">
    <property type="entry name" value="Ribosyl_crysJ1_sf"/>
</dbReference>
<accession>A0ABV4W7J2</accession>
<dbReference type="SUPFAM" id="SSF101478">
    <property type="entry name" value="ADP-ribosylglycohydrolase"/>
    <property type="match status" value="1"/>
</dbReference>
<proteinExistence type="predicted"/>
<dbReference type="RefSeq" id="WP_374814497.1">
    <property type="nucleotide sequence ID" value="NZ_JBHFLD010000014.1"/>
</dbReference>
<comment type="caution">
    <text evidence="1">The sequence shown here is derived from an EMBL/GenBank/DDBJ whole genome shotgun (WGS) entry which is preliminary data.</text>
</comment>
<evidence type="ECO:0000313" key="2">
    <source>
        <dbReference type="Proteomes" id="UP001576762"/>
    </source>
</evidence>
<protein>
    <submittedName>
        <fullName evidence="1">ADP-ribosylglycohydrolase family protein</fullName>
    </submittedName>
</protein>
<evidence type="ECO:0000313" key="1">
    <source>
        <dbReference type="EMBL" id="MFB2716151.1"/>
    </source>
</evidence>
<sequence>MSRIENFGESTLLGLAVGDALGTTVEFRRRDTFPLHTEVTGGGAFHVKAGEWTDDTAMALCLARSLIETKSFDTRDQLTRYTRWMNEGYMACQEKCIDIGQTTRDALRRFSRTHVKFAGTDNPFASGNGAIMRLAPAVAAAASYNDALAFAVDSSRATHASADCLDAAELMAAILWRLKQGEALKSVLENLPDTNERGMAIGRIKNGFFKHFTRNDISSSGYVIDTLEAALWSCYHSECFEDALITAVNLGDDADTVGAVTGQIAGAAWGADTIPERWLNLLVWRDFIDSSGKELQGLYLNTFR</sequence>
<dbReference type="PANTHER" id="PTHR16222">
    <property type="entry name" value="ADP-RIBOSYLGLYCOHYDROLASE"/>
    <property type="match status" value="1"/>
</dbReference>
<dbReference type="PANTHER" id="PTHR16222:SF12">
    <property type="entry name" value="ADP-RIBOSYLGLYCOHYDROLASE-RELATED"/>
    <property type="match status" value="1"/>
</dbReference>
<gene>
    <name evidence="1" type="ORF">ACE05E_11720</name>
</gene>
<dbReference type="Pfam" id="PF03747">
    <property type="entry name" value="ADP_ribosyl_GH"/>
    <property type="match status" value="1"/>
</dbReference>
<dbReference type="EMBL" id="JBHFLD010000014">
    <property type="protein sequence ID" value="MFB2716151.1"/>
    <property type="molecule type" value="Genomic_DNA"/>
</dbReference>
<dbReference type="InterPro" id="IPR005502">
    <property type="entry name" value="Ribosyl_crysJ1"/>
</dbReference>
<name>A0ABV4W7J2_9GAMM</name>
<dbReference type="InterPro" id="IPR050792">
    <property type="entry name" value="ADP-ribosylglycohydrolase"/>
</dbReference>
<reference evidence="1 2" key="1">
    <citation type="submission" date="2024-09" db="EMBL/GenBank/DDBJ databases">
        <title>Draft genome sequences of 6 high pH adapted Marinobacter shengliensis sp. isolated from Mariana forearc serpentinite mud volcanoes.</title>
        <authorList>
            <person name="Elkassas S."/>
            <person name="Serres M."/>
            <person name="Michael N."/>
            <person name="Amina P."/>
            <person name="Teodora Z."/>
            <person name="Julie H."/>
        </authorList>
    </citation>
    <scope>NUCLEOTIDE SEQUENCE [LARGE SCALE GENOMIC DNA]</scope>
    <source>
        <strain evidence="1 2">EB4</strain>
    </source>
</reference>